<reference evidence="2" key="1">
    <citation type="submission" date="2016-10" db="EMBL/GenBank/DDBJ databases">
        <title>Sequence of Gallionella enrichment culture.</title>
        <authorList>
            <person name="Poehlein A."/>
            <person name="Muehling M."/>
            <person name="Daniel R."/>
        </authorList>
    </citation>
    <scope>NUCLEOTIDE SEQUENCE</scope>
</reference>
<dbReference type="SUPFAM" id="SSF55811">
    <property type="entry name" value="Nudix"/>
    <property type="match status" value="1"/>
</dbReference>
<evidence type="ECO:0000259" key="1">
    <source>
        <dbReference type="PROSITE" id="PS51462"/>
    </source>
</evidence>
<sequence>MEHRLAALWLPPGVHVEPGEHPVETVRREAREELNIEAHPLDADKLPVFLTWTNTVGVDSHADISLWFLLQASADDALVWDSREFVSVRWWTPSEINNSAQSQFDPHMQRFLAKVDAIAAWGNN</sequence>
<dbReference type="Pfam" id="PF00293">
    <property type="entry name" value="NUDIX"/>
    <property type="match status" value="1"/>
</dbReference>
<name>A0A1J5PYH3_9ZZZZ</name>
<accession>A0A1J5PYH3</accession>
<dbReference type="AlphaFoldDB" id="A0A1J5PYH3"/>
<feature type="domain" description="Nudix hydrolase" evidence="1">
    <location>
        <begin position="1"/>
        <end position="114"/>
    </location>
</feature>
<comment type="caution">
    <text evidence="2">The sequence shown here is derived from an EMBL/GenBank/DDBJ whole genome shotgun (WGS) entry which is preliminary data.</text>
</comment>
<protein>
    <submittedName>
        <fullName evidence="2">NUDIX domain protein</fullName>
    </submittedName>
</protein>
<dbReference type="InterPro" id="IPR015797">
    <property type="entry name" value="NUDIX_hydrolase-like_dom_sf"/>
</dbReference>
<dbReference type="EMBL" id="MLJW01001963">
    <property type="protein sequence ID" value="OIQ76114.1"/>
    <property type="molecule type" value="Genomic_DNA"/>
</dbReference>
<evidence type="ECO:0000313" key="2">
    <source>
        <dbReference type="EMBL" id="OIQ76114.1"/>
    </source>
</evidence>
<proteinExistence type="predicted"/>
<gene>
    <name evidence="2" type="ORF">GALL_422060</name>
</gene>
<dbReference type="InterPro" id="IPR000086">
    <property type="entry name" value="NUDIX_hydrolase_dom"/>
</dbReference>
<dbReference type="Gene3D" id="3.90.79.10">
    <property type="entry name" value="Nucleoside Triphosphate Pyrophosphohydrolase"/>
    <property type="match status" value="1"/>
</dbReference>
<organism evidence="2">
    <name type="scientific">mine drainage metagenome</name>
    <dbReference type="NCBI Taxonomy" id="410659"/>
    <lineage>
        <taxon>unclassified sequences</taxon>
        <taxon>metagenomes</taxon>
        <taxon>ecological metagenomes</taxon>
    </lineage>
</organism>
<dbReference type="PROSITE" id="PS51462">
    <property type="entry name" value="NUDIX"/>
    <property type="match status" value="1"/>
</dbReference>